<dbReference type="RefSeq" id="WP_183963933.1">
    <property type="nucleotide sequence ID" value="NZ_BAABEW010000004.1"/>
</dbReference>
<dbReference type="InterPro" id="IPR036765">
    <property type="entry name" value="ZipA_FtsZ-bd_C_sf"/>
</dbReference>
<protein>
    <recommendedName>
        <fullName evidence="1">Cell division protein ZipA</fullName>
    </recommendedName>
</protein>
<accession>A0A7W8M7A2</accession>
<sequence>MSSLTLSLLLLALAAIAAVFGYNWWIGRSRSPGGKLARGAGARDAAGSPPRAEPSLGAGAAPVPEPVAEDAAAAAGPRALVVAVLDSRTDCIVELALPSLVSGERLIALASGFRRAGGKPVVVEAVRSSPPPAPQGDGDEFLSDAPAPVAQGAPQWRAPSTGAHFDLVRVGVLLANRNGPLNAMEFSDFAAGVQALADQLSALAAAPEMGPVLARARELDEVCASLDAQLGIGVESPEPLGLADLARLAGETSCVERGNNRYARLGPQGEVLFSLALTDAPNRLSLLLDVPRAPAEHSPWTEMVACAQLCAQRLGGRLVDDAGRPLADAELERIGQQIATRQERLAMIGIDAGSPLALRLFN</sequence>
<dbReference type="EMBL" id="JACHGB010000001">
    <property type="protein sequence ID" value="MBB5270523.1"/>
    <property type="molecule type" value="Genomic_DNA"/>
</dbReference>
<evidence type="ECO:0000313" key="6">
    <source>
        <dbReference type="Proteomes" id="UP000532440"/>
    </source>
</evidence>
<feature type="compositionally biased region" description="Low complexity" evidence="3">
    <location>
        <begin position="37"/>
        <end position="62"/>
    </location>
</feature>
<comment type="function">
    <text evidence="1">Essential cell division protein that stabilizes the FtsZ protofilaments by cross-linking them and that serves as a cytoplasmic membrane anchor for the Z ring. Also required for the recruitment to the septal ring of downstream cell division proteins.</text>
</comment>
<keyword evidence="1" id="KW-0131">Cell cycle</keyword>
<feature type="region of interest" description="Disordered" evidence="3">
    <location>
        <begin position="37"/>
        <end position="63"/>
    </location>
</feature>
<comment type="caution">
    <text evidence="5">The sequence shown here is derived from an EMBL/GenBank/DDBJ whole genome shotgun (WGS) entry which is preliminary data.</text>
</comment>
<dbReference type="InterPro" id="IPR007449">
    <property type="entry name" value="ZipA_FtsZ-bd_C"/>
</dbReference>
<dbReference type="Proteomes" id="UP000532440">
    <property type="component" value="Unassembled WGS sequence"/>
</dbReference>
<dbReference type="GO" id="GO:0090529">
    <property type="term" value="P:cell septum assembly"/>
    <property type="evidence" value="ECO:0007669"/>
    <property type="project" value="InterPro"/>
</dbReference>
<dbReference type="SUPFAM" id="SSF64383">
    <property type="entry name" value="Cell-division protein ZipA, C-terminal domain"/>
    <property type="match status" value="1"/>
</dbReference>
<dbReference type="SMART" id="SM00771">
    <property type="entry name" value="ZipA_C"/>
    <property type="match status" value="1"/>
</dbReference>
<keyword evidence="2" id="KW-1003">Cell membrane</keyword>
<keyword evidence="6" id="KW-1185">Reference proteome</keyword>
<evidence type="ECO:0000256" key="1">
    <source>
        <dbReference type="RuleBase" id="RU003612"/>
    </source>
</evidence>
<proteinExistence type="inferred from homology"/>
<reference evidence="5 6" key="1">
    <citation type="submission" date="2020-08" db="EMBL/GenBank/DDBJ databases">
        <title>Genomic Encyclopedia of Type Strains, Phase IV (KMG-IV): sequencing the most valuable type-strain genomes for metagenomic binning, comparative biology and taxonomic classification.</title>
        <authorList>
            <person name="Goeker M."/>
        </authorList>
    </citation>
    <scope>NUCLEOTIDE SEQUENCE [LARGE SCALE GENOMIC DNA]</scope>
    <source>
        <strain evidence="5 6">DSM 29781</strain>
    </source>
</reference>
<name>A0A7W8M7A2_9BURK</name>
<keyword evidence="2" id="KW-0812">Transmembrane</keyword>
<comment type="subcellular location">
    <subcellularLocation>
        <location evidence="2">Cell inner membrane</location>
        <topology evidence="2">Single-pass type I membrane protein</topology>
    </subcellularLocation>
</comment>
<comment type="similarity">
    <text evidence="1">Belongs to the ZipA family.</text>
</comment>
<keyword evidence="2" id="KW-0997">Cell inner membrane</keyword>
<dbReference type="Pfam" id="PF04354">
    <property type="entry name" value="ZipA_C"/>
    <property type="match status" value="1"/>
</dbReference>
<dbReference type="Gene3D" id="3.30.1400.10">
    <property type="entry name" value="ZipA, C-terminal FtsZ-binding domain"/>
    <property type="match status" value="1"/>
</dbReference>
<evidence type="ECO:0000259" key="4">
    <source>
        <dbReference type="SMART" id="SM00771"/>
    </source>
</evidence>
<feature type="domain" description="ZipA C-terminal FtsZ-binding" evidence="4">
    <location>
        <begin position="226"/>
        <end position="338"/>
    </location>
</feature>
<evidence type="ECO:0000313" key="5">
    <source>
        <dbReference type="EMBL" id="MBB5270523.1"/>
    </source>
</evidence>
<keyword evidence="2" id="KW-0472">Membrane</keyword>
<evidence type="ECO:0000256" key="3">
    <source>
        <dbReference type="SAM" id="MobiDB-lite"/>
    </source>
</evidence>
<keyword evidence="1" id="KW-0132">Cell division</keyword>
<organism evidence="5 6">
    <name type="scientific">Quisquiliibacterium transsilvanicum</name>
    <dbReference type="NCBI Taxonomy" id="1549638"/>
    <lineage>
        <taxon>Bacteria</taxon>
        <taxon>Pseudomonadati</taxon>
        <taxon>Pseudomonadota</taxon>
        <taxon>Betaproteobacteria</taxon>
        <taxon>Burkholderiales</taxon>
        <taxon>Burkholderiaceae</taxon>
        <taxon>Quisquiliibacterium</taxon>
    </lineage>
</organism>
<gene>
    <name evidence="5" type="ORF">HNQ70_000507</name>
</gene>
<evidence type="ECO:0000256" key="2">
    <source>
        <dbReference type="RuleBase" id="RU003613"/>
    </source>
</evidence>
<dbReference type="AlphaFoldDB" id="A0A7W8M7A2"/>
<dbReference type="GO" id="GO:0005886">
    <property type="term" value="C:plasma membrane"/>
    <property type="evidence" value="ECO:0007669"/>
    <property type="project" value="UniProtKB-SubCell"/>
</dbReference>